<dbReference type="Gene3D" id="1.25.40.1030">
    <property type="match status" value="1"/>
</dbReference>
<feature type="compositionally biased region" description="Low complexity" evidence="6">
    <location>
        <begin position="1212"/>
        <end position="1222"/>
    </location>
</feature>
<feature type="region of interest" description="Disordered" evidence="6">
    <location>
        <begin position="196"/>
        <end position="235"/>
    </location>
</feature>
<name>A0A5B7DV28_PORTR</name>
<dbReference type="GO" id="GO:0016192">
    <property type="term" value="P:vesicle-mediated transport"/>
    <property type="evidence" value="ECO:0007669"/>
    <property type="project" value="UniProtKB-KW"/>
</dbReference>
<protein>
    <submittedName>
        <fullName evidence="8">Protein transport protein Sec16A</fullName>
    </submittedName>
</protein>
<proteinExistence type="inferred from homology"/>
<evidence type="ECO:0000256" key="2">
    <source>
        <dbReference type="ARBA" id="ARBA00005927"/>
    </source>
</evidence>
<feature type="compositionally biased region" description="Basic and acidic residues" evidence="6">
    <location>
        <begin position="1280"/>
        <end position="1292"/>
    </location>
</feature>
<dbReference type="EMBL" id="VSRR010001425">
    <property type="protein sequence ID" value="MPC25165.1"/>
    <property type="molecule type" value="Genomic_DNA"/>
</dbReference>
<feature type="compositionally biased region" description="Basic and acidic residues" evidence="6">
    <location>
        <begin position="1223"/>
        <end position="1245"/>
    </location>
</feature>
<dbReference type="CDD" id="cd09233">
    <property type="entry name" value="ACE1-Sec16-like"/>
    <property type="match status" value="1"/>
</dbReference>
<feature type="region of interest" description="Disordered" evidence="6">
    <location>
        <begin position="968"/>
        <end position="1006"/>
    </location>
</feature>
<dbReference type="PANTHER" id="PTHR13402">
    <property type="entry name" value="RGPR-RELATED"/>
    <property type="match status" value="1"/>
</dbReference>
<comment type="subcellular location">
    <subcellularLocation>
        <location evidence="1">Endoplasmic reticulum</location>
    </subcellularLocation>
</comment>
<feature type="compositionally biased region" description="Polar residues" evidence="6">
    <location>
        <begin position="580"/>
        <end position="591"/>
    </location>
</feature>
<dbReference type="GO" id="GO:0070971">
    <property type="term" value="C:endoplasmic reticulum exit site"/>
    <property type="evidence" value="ECO:0007669"/>
    <property type="project" value="TreeGrafter"/>
</dbReference>
<evidence type="ECO:0000256" key="4">
    <source>
        <dbReference type="ARBA" id="ARBA00022824"/>
    </source>
</evidence>
<dbReference type="Pfam" id="PF12931">
    <property type="entry name" value="TPR_Sec16"/>
    <property type="match status" value="1"/>
</dbReference>
<feature type="compositionally biased region" description="Basic and acidic residues" evidence="6">
    <location>
        <begin position="808"/>
        <end position="824"/>
    </location>
</feature>
<feature type="compositionally biased region" description="Polar residues" evidence="6">
    <location>
        <begin position="828"/>
        <end position="841"/>
    </location>
</feature>
<accession>A0A5B7DV28</accession>
<organism evidence="8 9">
    <name type="scientific">Portunus trituberculatus</name>
    <name type="common">Swimming crab</name>
    <name type="synonym">Neptunus trituberculatus</name>
    <dbReference type="NCBI Taxonomy" id="210409"/>
    <lineage>
        <taxon>Eukaryota</taxon>
        <taxon>Metazoa</taxon>
        <taxon>Ecdysozoa</taxon>
        <taxon>Arthropoda</taxon>
        <taxon>Crustacea</taxon>
        <taxon>Multicrustacea</taxon>
        <taxon>Malacostraca</taxon>
        <taxon>Eumalacostraca</taxon>
        <taxon>Eucarida</taxon>
        <taxon>Decapoda</taxon>
        <taxon>Pleocyemata</taxon>
        <taxon>Brachyura</taxon>
        <taxon>Eubrachyura</taxon>
        <taxon>Portunoidea</taxon>
        <taxon>Portunidae</taxon>
        <taxon>Portuninae</taxon>
        <taxon>Portunus</taxon>
    </lineage>
</organism>
<comment type="caution">
    <text evidence="8">The sequence shown here is derived from an EMBL/GenBank/DDBJ whole genome shotgun (WGS) entry which is preliminary data.</text>
</comment>
<feature type="region of interest" description="Disordered" evidence="6">
    <location>
        <begin position="559"/>
        <end position="853"/>
    </location>
</feature>
<dbReference type="PANTHER" id="PTHR13402:SF6">
    <property type="entry name" value="SECRETORY 16, ISOFORM I"/>
    <property type="match status" value="1"/>
</dbReference>
<dbReference type="OrthoDB" id="2414538at2759"/>
<feature type="compositionally biased region" description="Low complexity" evidence="6">
    <location>
        <begin position="737"/>
        <end position="749"/>
    </location>
</feature>
<evidence type="ECO:0000259" key="7">
    <source>
        <dbReference type="Pfam" id="PF12931"/>
    </source>
</evidence>
<dbReference type="GO" id="GO:0070973">
    <property type="term" value="P:protein localization to endoplasmic reticulum exit site"/>
    <property type="evidence" value="ECO:0007669"/>
    <property type="project" value="TreeGrafter"/>
</dbReference>
<feature type="region of interest" description="Disordered" evidence="6">
    <location>
        <begin position="912"/>
        <end position="933"/>
    </location>
</feature>
<dbReference type="GO" id="GO:0012507">
    <property type="term" value="C:ER to Golgi transport vesicle membrane"/>
    <property type="evidence" value="ECO:0007669"/>
    <property type="project" value="TreeGrafter"/>
</dbReference>
<evidence type="ECO:0000313" key="9">
    <source>
        <dbReference type="Proteomes" id="UP000324222"/>
    </source>
</evidence>
<evidence type="ECO:0000256" key="3">
    <source>
        <dbReference type="ARBA" id="ARBA00022448"/>
    </source>
</evidence>
<feature type="compositionally biased region" description="Low complexity" evidence="6">
    <location>
        <begin position="1344"/>
        <end position="1359"/>
    </location>
</feature>
<feature type="compositionally biased region" description="Acidic residues" evidence="6">
    <location>
        <begin position="1412"/>
        <end position="1430"/>
    </location>
</feature>
<feature type="compositionally biased region" description="Low complexity" evidence="6">
    <location>
        <begin position="706"/>
        <end position="722"/>
    </location>
</feature>
<sequence>MCFCCGVSCSQFLQDFHGTSALGHFEPSPIYPDGSLSRLKSYPSGELSGAPSVGDDNVSEPAQRMTPVHFGRPHISARFTPSGQLVMVLPKDPRDGEKAVVQLRDVQKMLCVDPAESRAVHQMKNYSGPLTLSDTHKDVVMKYCEHQAAEAGRSLTLADRESVMLIWEYLALLVKQNGKLFGSDIAGLLLKGREVAPAPAHPSPHTEEPPEEVPSDTSPQDEGIDLPPQPSALPPGRDEAVLLKKFTEYLCLGRKKEAVDYAIREGLWGHALALAYKMDTTTHTRVLAAFMSHIPRTDVLLTLFQQLSGKKPEITKSYSPQQWGDWRQHLAVMISNPTGANHKDQASIVALGDTLAARGQLHAAHFCYLVAEVQWGSYTCKDSKLVLIGASHHLPFQAFATIEAIQCTEVYEFARSLDSSNSPALDTFQSYKLVYALRLTECGFPAEALRYCEVISQSVEKNPTAYKVEFLSQVYDLASRLKYHDLHYQMYQGEVSEMPDPQWLTNLRAVLDAARHREHQERLDHQQDITRSEDVQAYSQMYSQDQPSQENQTMAVDPNYSMADTTQPHIPIMDPHTSYGAATSQPYQPQDSVYGGQPPSDVMDSSLYAAASHSPSKSVDTPPVNRYPQEEGPSAVETPMMSQPSPEHSQYSQDTTYQGSYHQQEPYLHPTTQQPNSFEQGSGGEQTMNDTSLAQPSNQGGYQGYPQQDTYQQWTQPQLQPTEGGGMPAPSDAAPKPTESPAPQQQQQRTPEEEAYWAEMSNKKEGSDPLKVGKGRGQEWRHGPDHSLKQHEGRTKRVSFKPQASPLQERKRAVPPATKDKTELARSASRTVHTNPTNGAASLTPPRHPPGTEKHLTHSVEVVASLPANHPNRILPFSCIPRTFPPPKSFTQQRLRVPSNPLVFGGSFPIDEPLSPRQLGSGGGRGTQGSLPTTPRTYQVDTLCCQAPNLCDEHAKLGHDTELARATARWEAAQSRANMEEDGEDGDDEDDDDECDESILSPPITATATTATTTTCQLPASSLAFQGACRNCSGPCPPPCHPAPCQPVLTYPVDGHVEGGLVPLTDDDDYDYQEEEYDEFGGDVYEYEDDYVEEEEEECGEALVMVEGRHRDTTTDFHLRHRHPQVATTTTTASPAPSIAAAAAANETLASVEISYSSTPVAQLSSPSPLLPLPSPPLLPPSTHPPPPLPPSTLVGDAPHPPSPPNCLAPQSGGSSTTSNTSKEAKAEESKPEEDKKKSAAKDSKAGNNKGGWLSSLLPWKSSTPQAKLPDDNNPQIVWDPDKKKWVNKDGTEETTAPVAPPPKMPQPGRGLPSRGVNRMTRYVDPMKDKGTGGAATQPPMLPSVPMVSPSVSPSLMVPQPMPPTQENKEAGGPQPQPQPQQQPPQQQPPQNPEVAQLAIPSFKFTRKEQKQEEDEEGVEEVEMEMEEDDDEYEDCSGAESFIVQAFPRHACQRGPARWSWQEILPCQPIGGIAPSLGGLLITFVML</sequence>
<gene>
    <name evidence="8" type="primary">SEC16A</name>
    <name evidence="8" type="ORF">E2C01_018268</name>
</gene>
<evidence type="ECO:0000256" key="5">
    <source>
        <dbReference type="ARBA" id="ARBA00022892"/>
    </source>
</evidence>
<feature type="domain" description="Sec16 Sec23-binding" evidence="7">
    <location>
        <begin position="248"/>
        <end position="484"/>
    </location>
</feature>
<feature type="compositionally biased region" description="Polar residues" evidence="6">
    <location>
        <begin position="640"/>
        <end position="663"/>
    </location>
</feature>
<reference evidence="8 9" key="1">
    <citation type="submission" date="2019-05" db="EMBL/GenBank/DDBJ databases">
        <title>Another draft genome of Portunus trituberculatus and its Hox gene families provides insights of decapod evolution.</title>
        <authorList>
            <person name="Jeong J.-H."/>
            <person name="Song I."/>
            <person name="Kim S."/>
            <person name="Choi T."/>
            <person name="Kim D."/>
            <person name="Ryu S."/>
            <person name="Kim W."/>
        </authorList>
    </citation>
    <scope>NUCLEOTIDE SEQUENCE [LARGE SCALE GENOMIC DNA]</scope>
    <source>
        <tissue evidence="8">Muscle</tissue>
    </source>
</reference>
<feature type="compositionally biased region" description="Polar residues" evidence="6">
    <location>
        <begin position="670"/>
        <end position="700"/>
    </location>
</feature>
<keyword evidence="5" id="KW-0931">ER-Golgi transport</keyword>
<evidence type="ECO:0000256" key="6">
    <source>
        <dbReference type="SAM" id="MobiDB-lite"/>
    </source>
</evidence>
<feature type="compositionally biased region" description="Acidic residues" evidence="6">
    <location>
        <begin position="980"/>
        <end position="997"/>
    </location>
</feature>
<keyword evidence="4" id="KW-0256">Endoplasmic reticulum</keyword>
<feature type="compositionally biased region" description="Basic and acidic residues" evidence="6">
    <location>
        <begin position="776"/>
        <end position="795"/>
    </location>
</feature>
<evidence type="ECO:0000313" key="8">
    <source>
        <dbReference type="EMBL" id="MPC25165.1"/>
    </source>
</evidence>
<feature type="region of interest" description="Disordered" evidence="6">
    <location>
        <begin position="1161"/>
        <end position="1430"/>
    </location>
</feature>
<dbReference type="Proteomes" id="UP000324222">
    <property type="component" value="Unassembled WGS sequence"/>
</dbReference>
<keyword evidence="3" id="KW-0813">Transport</keyword>
<keyword evidence="9" id="KW-1185">Reference proteome</keyword>
<comment type="similarity">
    <text evidence="2">Belongs to the SEC16 family.</text>
</comment>
<feature type="compositionally biased region" description="Pro residues" evidence="6">
    <location>
        <begin position="1169"/>
        <end position="1191"/>
    </location>
</feature>
<feature type="compositionally biased region" description="Pro residues" evidence="6">
    <location>
        <begin position="1375"/>
        <end position="1392"/>
    </location>
</feature>
<evidence type="ECO:0000256" key="1">
    <source>
        <dbReference type="ARBA" id="ARBA00004240"/>
    </source>
</evidence>
<dbReference type="InterPro" id="IPR024298">
    <property type="entry name" value="Sec16_Sec23-bd"/>
</dbReference>
<dbReference type="GO" id="GO:0007030">
    <property type="term" value="P:Golgi organization"/>
    <property type="evidence" value="ECO:0007669"/>
    <property type="project" value="TreeGrafter"/>
</dbReference>